<sequence length="124" mass="13870">MKLKSLVGIAIPVTLLFSGCVTVKEEETAKEHETSKKQANSEDSSKDVQKIRVLDGVYAEYVLDIEKNLLKLLDYYSASVKGESAKRIACLVNGMRNTLITFNKEGAEILPISYLHSFKKYLPN</sequence>
<protein>
    <recommendedName>
        <fullName evidence="4">Lipoprotein</fullName>
    </recommendedName>
</protein>
<dbReference type="Proteomes" id="UP001372526">
    <property type="component" value="Unassembled WGS sequence"/>
</dbReference>
<evidence type="ECO:0000256" key="1">
    <source>
        <dbReference type="SAM" id="MobiDB-lite"/>
    </source>
</evidence>
<evidence type="ECO:0008006" key="4">
    <source>
        <dbReference type="Google" id="ProtNLM"/>
    </source>
</evidence>
<keyword evidence="3" id="KW-1185">Reference proteome</keyword>
<gene>
    <name evidence="2" type="ORF">WAZ07_16845</name>
</gene>
<accession>A0ABU8FJT3</accession>
<reference evidence="2 3" key="1">
    <citation type="submission" date="2024-01" db="EMBL/GenBank/DDBJ databases">
        <title>Seven novel Bacillus-like species.</title>
        <authorList>
            <person name="Liu G."/>
        </authorList>
    </citation>
    <scope>NUCLEOTIDE SEQUENCE [LARGE SCALE GENOMIC DNA]</scope>
    <source>
        <strain evidence="2 3">FJAT-51639</strain>
    </source>
</reference>
<dbReference type="RefSeq" id="WP_336473388.1">
    <property type="nucleotide sequence ID" value="NZ_JBAWSX010000010.1"/>
</dbReference>
<organism evidence="2 3">
    <name type="scientific">Bacillus bruguierae</name>
    <dbReference type="NCBI Taxonomy" id="3127667"/>
    <lineage>
        <taxon>Bacteria</taxon>
        <taxon>Bacillati</taxon>
        <taxon>Bacillota</taxon>
        <taxon>Bacilli</taxon>
        <taxon>Bacillales</taxon>
        <taxon>Bacillaceae</taxon>
        <taxon>Bacillus</taxon>
    </lineage>
</organism>
<feature type="region of interest" description="Disordered" evidence="1">
    <location>
        <begin position="28"/>
        <end position="47"/>
    </location>
</feature>
<name>A0ABU8FJT3_9BACI</name>
<evidence type="ECO:0000313" key="3">
    <source>
        <dbReference type="Proteomes" id="UP001372526"/>
    </source>
</evidence>
<dbReference type="EMBL" id="JBAWSX010000010">
    <property type="protein sequence ID" value="MEI4802948.1"/>
    <property type="molecule type" value="Genomic_DNA"/>
</dbReference>
<proteinExistence type="predicted"/>
<comment type="caution">
    <text evidence="2">The sequence shown here is derived from an EMBL/GenBank/DDBJ whole genome shotgun (WGS) entry which is preliminary data.</text>
</comment>
<dbReference type="PROSITE" id="PS51257">
    <property type="entry name" value="PROKAR_LIPOPROTEIN"/>
    <property type="match status" value="1"/>
</dbReference>
<evidence type="ECO:0000313" key="2">
    <source>
        <dbReference type="EMBL" id="MEI4802948.1"/>
    </source>
</evidence>